<sequence length="115" mass="13223">MKVETKGEKHALILSYNRIAGKATFALPSMTPELKMSKTINEIRAFIIQSLFPEVASFELRTSKRITQISTKKAQVVLVEILLLYIVIECFATFYYDNQANKIVLKNFEESFQKL</sequence>
<dbReference type="AlphaFoldDB" id="A0A1A9UEH0"/>
<proteinExistence type="predicted"/>
<name>A0A1A9UEH0_GLOAU</name>
<evidence type="ECO:0000313" key="2">
    <source>
        <dbReference type="EnsemblMetazoa" id="GAUT002161-PA"/>
    </source>
</evidence>
<keyword evidence="1" id="KW-1133">Transmembrane helix</keyword>
<protein>
    <submittedName>
        <fullName evidence="2">Uncharacterized protein</fullName>
    </submittedName>
</protein>
<feature type="transmembrane region" description="Helical" evidence="1">
    <location>
        <begin position="74"/>
        <end position="96"/>
    </location>
</feature>
<evidence type="ECO:0000313" key="3">
    <source>
        <dbReference type="Proteomes" id="UP000078200"/>
    </source>
</evidence>
<accession>A0A1A9UEH0</accession>
<dbReference type="Proteomes" id="UP000078200">
    <property type="component" value="Unassembled WGS sequence"/>
</dbReference>
<reference evidence="2" key="1">
    <citation type="submission" date="2020-05" db="UniProtKB">
        <authorList>
            <consortium name="EnsemblMetazoa"/>
        </authorList>
    </citation>
    <scope>IDENTIFICATION</scope>
    <source>
        <strain evidence="2">TTRI</strain>
    </source>
</reference>
<organism evidence="2 3">
    <name type="scientific">Glossina austeni</name>
    <name type="common">Savannah tsetse fly</name>
    <dbReference type="NCBI Taxonomy" id="7395"/>
    <lineage>
        <taxon>Eukaryota</taxon>
        <taxon>Metazoa</taxon>
        <taxon>Ecdysozoa</taxon>
        <taxon>Arthropoda</taxon>
        <taxon>Hexapoda</taxon>
        <taxon>Insecta</taxon>
        <taxon>Pterygota</taxon>
        <taxon>Neoptera</taxon>
        <taxon>Endopterygota</taxon>
        <taxon>Diptera</taxon>
        <taxon>Brachycera</taxon>
        <taxon>Muscomorpha</taxon>
        <taxon>Hippoboscoidea</taxon>
        <taxon>Glossinidae</taxon>
        <taxon>Glossina</taxon>
    </lineage>
</organism>
<evidence type="ECO:0000256" key="1">
    <source>
        <dbReference type="SAM" id="Phobius"/>
    </source>
</evidence>
<keyword evidence="3" id="KW-1185">Reference proteome</keyword>
<keyword evidence="1" id="KW-0472">Membrane</keyword>
<dbReference type="EnsemblMetazoa" id="GAUT002161-RA">
    <property type="protein sequence ID" value="GAUT002161-PA"/>
    <property type="gene ID" value="GAUT002161"/>
</dbReference>
<keyword evidence="1" id="KW-0812">Transmembrane</keyword>
<dbReference type="VEuPathDB" id="VectorBase:GAUT002161"/>